<gene>
    <name evidence="3" type="ORF">EDD76_11230</name>
</gene>
<dbReference type="GO" id="GO:0006355">
    <property type="term" value="P:regulation of DNA-templated transcription"/>
    <property type="evidence" value="ECO:0007669"/>
    <property type="project" value="InterPro"/>
</dbReference>
<evidence type="ECO:0000256" key="1">
    <source>
        <dbReference type="ARBA" id="ARBA00023163"/>
    </source>
</evidence>
<dbReference type="OrthoDB" id="1681764at2"/>
<evidence type="ECO:0000313" key="4">
    <source>
        <dbReference type="Proteomes" id="UP000295718"/>
    </source>
</evidence>
<comment type="caution">
    <text evidence="3">The sequence shown here is derived from an EMBL/GenBank/DDBJ whole genome shotgun (WGS) entry which is preliminary data.</text>
</comment>
<evidence type="ECO:0000313" key="3">
    <source>
        <dbReference type="EMBL" id="TCL56203.1"/>
    </source>
</evidence>
<dbReference type="NCBIfam" id="NF033641">
    <property type="entry name" value="antiterm_LoaP"/>
    <property type="match status" value="1"/>
</dbReference>
<dbReference type="GO" id="GO:0006354">
    <property type="term" value="P:DNA-templated transcription elongation"/>
    <property type="evidence" value="ECO:0007669"/>
    <property type="project" value="InterPro"/>
</dbReference>
<sequence length="181" mass="21220">MFWGCMMNNYYVLFVKTGYEESIVRRVKGMIDPNILLPFMPYKEKIFLYKGSRILKLELCFPGYIFIETKLSPEIFILEISTIFKQNGWKFSIVNYGSKNDIVIHKEDRELLLKMLNNQFCIEQSKGFIVGDKIRVKTGALVGRESLIRKVNRHKREALIELDFMGGKRQIIVALEILEKV</sequence>
<dbReference type="InterPro" id="IPR006645">
    <property type="entry name" value="NGN-like_dom"/>
</dbReference>
<dbReference type="AlphaFoldDB" id="A0A4R1QT08"/>
<dbReference type="Gene3D" id="3.30.70.940">
    <property type="entry name" value="NusG, N-terminal domain"/>
    <property type="match status" value="1"/>
</dbReference>
<dbReference type="InterPro" id="IPR036735">
    <property type="entry name" value="NGN_dom_sf"/>
</dbReference>
<accession>A0A4R1QT08</accession>
<keyword evidence="1" id="KW-0804">Transcription</keyword>
<dbReference type="InterPro" id="IPR014722">
    <property type="entry name" value="Rib_uL2_dom2"/>
</dbReference>
<evidence type="ECO:0000259" key="2">
    <source>
        <dbReference type="Pfam" id="PF02357"/>
    </source>
</evidence>
<protein>
    <submittedName>
        <fullName evidence="3">Transcriptional antiterminator NusG</fullName>
    </submittedName>
</protein>
<name>A0A4R1QT08_9FIRM</name>
<dbReference type="SUPFAM" id="SSF82679">
    <property type="entry name" value="N-utilization substance G protein NusG, N-terminal domain"/>
    <property type="match status" value="1"/>
</dbReference>
<proteinExistence type="predicted"/>
<dbReference type="CDD" id="cd08000">
    <property type="entry name" value="NGN"/>
    <property type="match status" value="1"/>
</dbReference>
<dbReference type="Gene3D" id="2.30.30.30">
    <property type="match status" value="1"/>
</dbReference>
<organism evidence="3 4">
    <name type="scientific">Kineothrix alysoides</name>
    <dbReference type="NCBI Taxonomy" id="1469948"/>
    <lineage>
        <taxon>Bacteria</taxon>
        <taxon>Bacillati</taxon>
        <taxon>Bacillota</taxon>
        <taxon>Clostridia</taxon>
        <taxon>Lachnospirales</taxon>
        <taxon>Lachnospiraceae</taxon>
        <taxon>Kineothrix</taxon>
    </lineage>
</organism>
<dbReference type="Pfam" id="PF02357">
    <property type="entry name" value="NusG"/>
    <property type="match status" value="1"/>
</dbReference>
<keyword evidence="4" id="KW-1185">Reference proteome</keyword>
<dbReference type="STRING" id="1469948.GCA_000732725_00558"/>
<dbReference type="RefSeq" id="WP_031389321.1">
    <property type="nucleotide sequence ID" value="NZ_SLUO01000012.1"/>
</dbReference>
<dbReference type="Proteomes" id="UP000295718">
    <property type="component" value="Unassembled WGS sequence"/>
</dbReference>
<reference evidence="3 4" key="1">
    <citation type="submission" date="2019-03" db="EMBL/GenBank/DDBJ databases">
        <title>Genomic Encyclopedia of Type Strains, Phase IV (KMG-IV): sequencing the most valuable type-strain genomes for metagenomic binning, comparative biology and taxonomic classification.</title>
        <authorList>
            <person name="Goeker M."/>
        </authorList>
    </citation>
    <scope>NUCLEOTIDE SEQUENCE [LARGE SCALE GENOMIC DNA]</scope>
    <source>
        <strain evidence="3 4">DSM 100556</strain>
    </source>
</reference>
<dbReference type="InterPro" id="IPR047663">
    <property type="entry name" value="Transcription_antiterm_LoaP"/>
</dbReference>
<feature type="domain" description="NusG-like N-terminal" evidence="2">
    <location>
        <begin position="9"/>
        <end position="74"/>
    </location>
</feature>
<dbReference type="EMBL" id="SLUO01000012">
    <property type="protein sequence ID" value="TCL56203.1"/>
    <property type="molecule type" value="Genomic_DNA"/>
</dbReference>